<proteinExistence type="predicted"/>
<keyword evidence="2" id="KW-1185">Reference proteome</keyword>
<name>A0ABQ5VEB1_9PROT</name>
<protein>
    <recommendedName>
        <fullName evidence="3">Phosphate/phosphite/phosphonate ABC transporter substrate-binding protein</fullName>
    </recommendedName>
</protein>
<gene>
    <name evidence="1" type="ORF">GCM10007853_28780</name>
</gene>
<sequence length="307" mass="34026">MFVGMVEMGWLKINKRCGMLIATVGFSIVWGPAYGADNASADAFIVAATDTTSEDLINSVMDRLKSASFDGRKFAPQPIIVSSNKDLTDLINDGVVDLAISDARVAVKAMIKNPMTPAMKASGRSTDLAAVVFAVRDGSPIRSMADLKGRKLAFEGVWNRSGYFGPITLIQRAGYPMEYLDTVRNDVTPDAINFVFAGDEVNMVAWLNRGLIDAIAFNRTDWNNEEETPLHIRETFRLIVDEDVPMDQYVTLTSRNSVQRRDVIQNTLTSYEGGIAPFKKLSPEDEQHIDFLIETYAHTEGNYLAHE</sequence>
<evidence type="ECO:0008006" key="3">
    <source>
        <dbReference type="Google" id="ProtNLM"/>
    </source>
</evidence>
<dbReference type="Gene3D" id="3.40.190.10">
    <property type="entry name" value="Periplasmic binding protein-like II"/>
    <property type="match status" value="1"/>
</dbReference>
<dbReference type="Pfam" id="PF12974">
    <property type="entry name" value="Phosphonate-bd"/>
    <property type="match status" value="1"/>
</dbReference>
<dbReference type="EMBL" id="BSNK01000002">
    <property type="protein sequence ID" value="GLQ25004.1"/>
    <property type="molecule type" value="Genomic_DNA"/>
</dbReference>
<reference evidence="1" key="1">
    <citation type="journal article" date="2014" name="Int. J. Syst. Evol. Microbiol.">
        <title>Complete genome of a new Firmicutes species belonging to the dominant human colonic microbiota ('Ruminococcus bicirculans') reveals two chromosomes and a selective capacity to utilize plant glucans.</title>
        <authorList>
            <consortium name="NISC Comparative Sequencing Program"/>
            <person name="Wegmann U."/>
            <person name="Louis P."/>
            <person name="Goesmann A."/>
            <person name="Henrissat B."/>
            <person name="Duncan S.H."/>
            <person name="Flint H.J."/>
        </authorList>
    </citation>
    <scope>NUCLEOTIDE SEQUENCE</scope>
    <source>
        <strain evidence="1">NBRC 108219</strain>
    </source>
</reference>
<comment type="caution">
    <text evidence="1">The sequence shown here is derived from an EMBL/GenBank/DDBJ whole genome shotgun (WGS) entry which is preliminary data.</text>
</comment>
<evidence type="ECO:0000313" key="2">
    <source>
        <dbReference type="Proteomes" id="UP001161391"/>
    </source>
</evidence>
<evidence type="ECO:0000313" key="1">
    <source>
        <dbReference type="EMBL" id="GLQ25004.1"/>
    </source>
</evidence>
<accession>A0ABQ5VEB1</accession>
<dbReference type="SUPFAM" id="SSF53850">
    <property type="entry name" value="Periplasmic binding protein-like II"/>
    <property type="match status" value="1"/>
</dbReference>
<organism evidence="1 2">
    <name type="scientific">Algimonas ampicilliniresistens</name>
    <dbReference type="NCBI Taxonomy" id="1298735"/>
    <lineage>
        <taxon>Bacteria</taxon>
        <taxon>Pseudomonadati</taxon>
        <taxon>Pseudomonadota</taxon>
        <taxon>Alphaproteobacteria</taxon>
        <taxon>Maricaulales</taxon>
        <taxon>Robiginitomaculaceae</taxon>
        <taxon>Algimonas</taxon>
    </lineage>
</organism>
<reference evidence="1" key="2">
    <citation type="submission" date="2023-01" db="EMBL/GenBank/DDBJ databases">
        <title>Draft genome sequence of Algimonas ampicilliniresistens strain NBRC 108219.</title>
        <authorList>
            <person name="Sun Q."/>
            <person name="Mori K."/>
        </authorList>
    </citation>
    <scope>NUCLEOTIDE SEQUENCE</scope>
    <source>
        <strain evidence="1">NBRC 108219</strain>
    </source>
</reference>
<dbReference type="RefSeq" id="WP_284392504.1">
    <property type="nucleotide sequence ID" value="NZ_BSNK01000002.1"/>
</dbReference>
<dbReference type="Proteomes" id="UP001161391">
    <property type="component" value="Unassembled WGS sequence"/>
</dbReference>